<feature type="domain" description="SpaA-like prealbumin fold" evidence="7">
    <location>
        <begin position="1906"/>
        <end position="1991"/>
    </location>
</feature>
<dbReference type="Proteomes" id="UP001652338">
    <property type="component" value="Unassembled WGS sequence"/>
</dbReference>
<feature type="domain" description="SpaA-like prealbumin fold" evidence="7">
    <location>
        <begin position="1819"/>
        <end position="1903"/>
    </location>
</feature>
<evidence type="ECO:0000313" key="9">
    <source>
        <dbReference type="Proteomes" id="UP001652338"/>
    </source>
</evidence>
<keyword evidence="2" id="KW-0964">Secreted</keyword>
<dbReference type="InterPro" id="IPR041033">
    <property type="entry name" value="SpaA_PFL_dom_1"/>
</dbReference>
<evidence type="ECO:0000256" key="3">
    <source>
        <dbReference type="ARBA" id="ARBA00022729"/>
    </source>
</evidence>
<feature type="compositionally biased region" description="Acidic residues" evidence="4">
    <location>
        <begin position="39"/>
        <end position="54"/>
    </location>
</feature>
<keyword evidence="3 6" id="KW-0732">Signal</keyword>
<feature type="transmembrane region" description="Helical" evidence="5">
    <location>
        <begin position="2119"/>
        <end position="2138"/>
    </location>
</feature>
<keyword evidence="5" id="KW-0812">Transmembrane</keyword>
<protein>
    <submittedName>
        <fullName evidence="8">SpaA isopeptide-forming pilin-related protein</fullName>
    </submittedName>
</protein>
<comment type="caution">
    <text evidence="8">The sequence shown here is derived from an EMBL/GenBank/DDBJ whole genome shotgun (WGS) entry which is preliminary data.</text>
</comment>
<keyword evidence="5" id="KW-0472">Membrane</keyword>
<evidence type="ECO:0000256" key="1">
    <source>
        <dbReference type="ARBA" id="ARBA00007257"/>
    </source>
</evidence>
<feature type="compositionally biased region" description="Acidic residues" evidence="4">
    <location>
        <begin position="292"/>
        <end position="303"/>
    </location>
</feature>
<dbReference type="Gene3D" id="2.60.40.10">
    <property type="entry name" value="Immunoglobulins"/>
    <property type="match status" value="11"/>
</dbReference>
<keyword evidence="9" id="KW-1185">Reference proteome</keyword>
<feature type="region of interest" description="Disordered" evidence="4">
    <location>
        <begin position="37"/>
        <end position="58"/>
    </location>
</feature>
<dbReference type="Pfam" id="PF17802">
    <property type="entry name" value="SpaA"/>
    <property type="match status" value="10"/>
</dbReference>
<dbReference type="InterPro" id="IPR013783">
    <property type="entry name" value="Ig-like_fold"/>
</dbReference>
<dbReference type="RefSeq" id="WP_262654798.1">
    <property type="nucleotide sequence ID" value="NZ_JAOQKE010000010.1"/>
</dbReference>
<feature type="compositionally biased region" description="Basic and acidic residues" evidence="4">
    <location>
        <begin position="344"/>
        <end position="367"/>
    </location>
</feature>
<comment type="similarity">
    <text evidence="1">Belongs to the serine-aspartate repeat-containing protein (SDr) family.</text>
</comment>
<sequence>MKKGKEATSLLMAVVMSVSNLLSPLPVIAAEQIQTEQMEQTEELTEQSETETGSESEMPVQLYEVLLKEMDGCTYQYDHAKVKETSDKSVILAYAPEEAVKIGITAEDGLHVEQVQVLAEKEEIPCSWKEDVCKFQMPEKNVELRVTIEENSDAKETETESNLTETGPPEEEQTEKKVLEAETEAVTEQQTETETEARPIPEPSKETDAQTLLPNTGSIEVVEALAIPYDTWDFDPEKDFRNIPYEADGYEITLISENITYDKPGKYETVYRVDKSSEEYWFVVRPILVEDPSESEPVTESETETMTGAIEIPVTEAESETEEQTNILTESEAETETETETETNTEKKTAEETSASERTEVSEDELYRMTLPDPGETVTLKKRTVWSQDQKFDVKDYHPESAMLDRADIVWLKGEIDYSGENISELTYQATLQEDPAYQWYVVVPFAVTDKKEDADTGSNDYDNIFYLKSYGDTSHAGKLPTYIGETVQGEEIHVKAGEPFQLLDANLDYDWDIFGMDLLDDGGFDVSKTGTYTVIYELYAWSDLSQTFKVQCQATVEDAEQESGTAVVHIVSGEVECLVTEAGGKTSLAKYGTDYTGKAQMLELTARSPYGHQITPKVTVYEDGTVADGCVLEQNMTENGTVYVMDLKEGHTYQILADVTGYEDSGKADKRSDEWVWEDGMELSSMRASTSKTWSGKSTVVKSLQTYGSDSGASAVGAKSKAHVTLQSSLRTKIKTWIKETLKLDMESAIPTKMDVKCTTPGSGYGHWGWYTSGAFSQCCSGATMKATLMTDKNNKPTKIKLTMTLKGANGFQTFGGTTYIKVEEGGGTLTLKKRSASDNLVKTFSDIQVDTAFVIYEDEACTKQAADVDISPASASATEVSQVVELDEGTYWIVETARMPGHAWDTHKYKITVNNGENTSLTVTNKPFYFNGTFLVKKDKKTQTPLAGAVFQVKGTRSGKAVGTWYFKSDSDGKISYDTAHYLTAWKTQKSDALYQINDTVGVGLPESTVLTVKEVEAPEGYVLDSREYSVGVSDHTDGKELQAVKLTCTPLNVTNDKDEGYLYLEKTDQVLGTKVPEPYSLKGAVYGVYDSTGKRVAGLTTQENGRTETIAVKTGTYQIREETAPSGYHISDEVVSVTVTAGNTENAPIAVHVTEKPETGKLKIIKAPDEKEDPKIWEKRDLSEVVFELTYVADPSIKVRIQLNEKGEGMAENLYFGDWELTEITPPKYHKPMEKEIITIDEESVYEAEIVNHLKEAAIVIEKRDADTGNLITRGQMTFQILDEAGKTVSLQVKGKKEKTDTFQTAEDGTVQFEETLPAGTYTIHELIPPKGYQRAEDVTVELTEEGDLEHPVVVTVTDKRAQYTQVKVKKLDTDSQEMAGAGFTFAVLAEEDILDGAGKAYPGYEKDAVIEKIRTDETGWAQTTKLLYPGTYRIEETEAADHYQLNTKQKLTFKVVEKEPEKEGADWQTDIEILGGLEDLVFSNDPVKRPIRVKKTDAVTGSPAGAEFVFEIKANEVKDGSGHTRKGYEKGTVVDTITTNEESVAESKPLYTGTYLVKEIIRIRGYLLSETEYPVQITDGEKTGELVELTISDEPMKKKVQVTKVDEETGKHLGAGYVFEITASEDIADCAGEIYVKEGEIVDRITTDEDGIAVSKELFLGHYYVQEAEVPDAGMAINPDRFEFELTDELDEEGNLVNPEDQTMILPLDDIKDKPTAVKIRKTDSVDGKVLSGITFRVKEADAEDAEDQIYVTDENGEIRVPYLKKNGTYMVAETATIPGYNLNTETYMFEVDENGLIDGKAEYELEITNQPNVVQVSKTDITGEKEIPGAQLKITSAEDDAVMDEWTSTEEPHFVYGMPAGTYYLTETLPPKGYVTSETVMFEVTDSLEVQKVTMQDEVTKVQISKKDITTKEELPGASLEIRNEDGETVESWVSTEEPHYIEMLPIGTYTLTETAAPEYYAKAETITFVVTDTKDIQKVEMLDEKIRVTVSKKDITGKKELPGAKLTVKDAKGNQIEEWVSEETPHEMNLAAGEYTLIEVTAPEGYEVAENVTFTVTDSLEVQPVTMYDEPKDTLVDLTGKTKTTTTGCGTPSSSGSGNVIAQMVQTGDINRYLPAIVLILSGVGMAGICLLRRKKKKD</sequence>
<reference evidence="8 9" key="1">
    <citation type="journal article" date="2021" name="ISME Commun">
        <title>Automated analysis of genomic sequences facilitates high-throughput and comprehensive description of bacteria.</title>
        <authorList>
            <person name="Hitch T.C.A."/>
        </authorList>
    </citation>
    <scope>NUCLEOTIDE SEQUENCE [LARGE SCALE GENOMIC DNA]</scope>
    <source>
        <strain evidence="8 9">Sanger_29</strain>
    </source>
</reference>
<accession>A0ABT2SMM0</accession>
<feature type="compositionally biased region" description="Basic and acidic residues" evidence="4">
    <location>
        <begin position="195"/>
        <end position="208"/>
    </location>
</feature>
<feature type="compositionally biased region" description="Basic and acidic residues" evidence="4">
    <location>
        <begin position="148"/>
        <end position="158"/>
    </location>
</feature>
<feature type="domain" description="SpaA-like prealbumin fold" evidence="7">
    <location>
        <begin position="1603"/>
        <end position="1693"/>
    </location>
</feature>
<dbReference type="PANTHER" id="PTHR36108">
    <property type="entry name" value="COLOSSIN-B-RELATED"/>
    <property type="match status" value="1"/>
</dbReference>
<evidence type="ECO:0000256" key="6">
    <source>
        <dbReference type="SAM" id="SignalP"/>
    </source>
</evidence>
<feature type="chain" id="PRO_5046429373" evidence="6">
    <location>
        <begin position="30"/>
        <end position="2145"/>
    </location>
</feature>
<evidence type="ECO:0000259" key="7">
    <source>
        <dbReference type="Pfam" id="PF17802"/>
    </source>
</evidence>
<name>A0ABT2SMM0_9FIRM</name>
<evidence type="ECO:0000256" key="5">
    <source>
        <dbReference type="SAM" id="Phobius"/>
    </source>
</evidence>
<keyword evidence="5" id="KW-1133">Transmembrane helix</keyword>
<proteinExistence type="inferred from homology"/>
<evidence type="ECO:0000256" key="2">
    <source>
        <dbReference type="ARBA" id="ARBA00022525"/>
    </source>
</evidence>
<feature type="domain" description="SpaA-like prealbumin fold" evidence="7">
    <location>
        <begin position="1369"/>
        <end position="1463"/>
    </location>
</feature>
<feature type="domain" description="SpaA-like prealbumin fold" evidence="7">
    <location>
        <begin position="937"/>
        <end position="1039"/>
    </location>
</feature>
<feature type="region of interest" description="Disordered" evidence="4">
    <location>
        <begin position="292"/>
        <end position="374"/>
    </location>
</feature>
<feature type="domain" description="SpaA-like prealbumin fold" evidence="7">
    <location>
        <begin position="1994"/>
        <end position="2075"/>
    </location>
</feature>
<dbReference type="EMBL" id="JAOQKE010000010">
    <property type="protein sequence ID" value="MCU6725535.1"/>
    <property type="molecule type" value="Genomic_DNA"/>
</dbReference>
<feature type="domain" description="SpaA-like prealbumin fold" evidence="7">
    <location>
        <begin position="1495"/>
        <end position="1587"/>
    </location>
</feature>
<feature type="domain" description="SpaA-like prealbumin fold" evidence="7">
    <location>
        <begin position="1083"/>
        <end position="1148"/>
    </location>
</feature>
<feature type="compositionally biased region" description="Acidic residues" evidence="4">
    <location>
        <begin position="331"/>
        <end position="343"/>
    </location>
</feature>
<evidence type="ECO:0000256" key="4">
    <source>
        <dbReference type="SAM" id="MobiDB-lite"/>
    </source>
</evidence>
<organism evidence="8 9">
    <name type="scientific">Muricoprocola aceti</name>
    <dbReference type="NCBI Taxonomy" id="2981772"/>
    <lineage>
        <taxon>Bacteria</taxon>
        <taxon>Bacillati</taxon>
        <taxon>Bacillota</taxon>
        <taxon>Clostridia</taxon>
        <taxon>Lachnospirales</taxon>
        <taxon>Lachnospiraceae</taxon>
        <taxon>Muricoprocola</taxon>
    </lineage>
</organism>
<evidence type="ECO:0000313" key="8">
    <source>
        <dbReference type="EMBL" id="MCU6725535.1"/>
    </source>
</evidence>
<feature type="domain" description="SpaA-like prealbumin fold" evidence="7">
    <location>
        <begin position="1262"/>
        <end position="1351"/>
    </location>
</feature>
<gene>
    <name evidence="8" type="ORF">OCV47_09260</name>
</gene>
<dbReference type="PANTHER" id="PTHR36108:SF13">
    <property type="entry name" value="COLOSSIN-B-RELATED"/>
    <property type="match status" value="1"/>
</dbReference>
<feature type="domain" description="SpaA-like prealbumin fold" evidence="7">
    <location>
        <begin position="1721"/>
        <end position="1802"/>
    </location>
</feature>
<feature type="region of interest" description="Disordered" evidence="4">
    <location>
        <begin position="148"/>
        <end position="215"/>
    </location>
</feature>
<feature type="signal peptide" evidence="6">
    <location>
        <begin position="1"/>
        <end position="29"/>
    </location>
</feature>